<organism evidence="8 9">
    <name type="scientific">Henosepilachna vigintioctopunctata</name>
    <dbReference type="NCBI Taxonomy" id="420089"/>
    <lineage>
        <taxon>Eukaryota</taxon>
        <taxon>Metazoa</taxon>
        <taxon>Ecdysozoa</taxon>
        <taxon>Arthropoda</taxon>
        <taxon>Hexapoda</taxon>
        <taxon>Insecta</taxon>
        <taxon>Pterygota</taxon>
        <taxon>Neoptera</taxon>
        <taxon>Endopterygota</taxon>
        <taxon>Coleoptera</taxon>
        <taxon>Polyphaga</taxon>
        <taxon>Cucujiformia</taxon>
        <taxon>Coccinelloidea</taxon>
        <taxon>Coccinellidae</taxon>
        <taxon>Epilachninae</taxon>
        <taxon>Epilachnini</taxon>
        <taxon>Henosepilachna</taxon>
    </lineage>
</organism>
<evidence type="ECO:0000256" key="1">
    <source>
        <dbReference type="ARBA" id="ARBA00004141"/>
    </source>
</evidence>
<sequence length="255" mass="29569">MICEWSCDKDESINMTEVGILIRGMNNSERQKLRTLCWETMFGQELVKLTVMDLIMTFLSTMALDFFRGIFIRLMNGCWCWDLEKDFPKYSDFKVAENILHLVNNQGMIWMGLFFSPGLALINVVKLFFLMYLRAWTVVTCNVPPEVIFRASKSNNFYYALLLMMLFLCVLPVGYAIVWIEPSWYCGPFSGYKRIYHILTETVTKNTPPPFDKALEYIVSPGIIIPLLVLLILFIYYLTSLTSSLREANSELKVS</sequence>
<reference evidence="8 9" key="1">
    <citation type="submission" date="2023-03" db="EMBL/GenBank/DDBJ databases">
        <title>Genome insight into feeding habits of ladybird beetles.</title>
        <authorList>
            <person name="Li H.-S."/>
            <person name="Huang Y.-H."/>
            <person name="Pang H."/>
        </authorList>
    </citation>
    <scope>NUCLEOTIDE SEQUENCE [LARGE SCALE GENOMIC DNA]</scope>
    <source>
        <strain evidence="8">SYSU_2023b</strain>
        <tissue evidence="8">Whole body</tissue>
    </source>
</reference>
<keyword evidence="3 6" id="KW-0812">Transmembrane</keyword>
<feature type="transmembrane region" description="Helical" evidence="6">
    <location>
        <begin position="157"/>
        <end position="180"/>
    </location>
</feature>
<feature type="transmembrane region" description="Helical" evidence="6">
    <location>
        <begin position="217"/>
        <end position="238"/>
    </location>
</feature>
<evidence type="ECO:0000313" key="8">
    <source>
        <dbReference type="EMBL" id="KAK9881610.1"/>
    </source>
</evidence>
<comment type="similarity">
    <text evidence="2">Belongs to the TMC family.</text>
</comment>
<keyword evidence="9" id="KW-1185">Reference proteome</keyword>
<comment type="subcellular location">
    <subcellularLocation>
        <location evidence="1">Membrane</location>
        <topology evidence="1">Multi-pass membrane protein</topology>
    </subcellularLocation>
</comment>
<dbReference type="Pfam" id="PF07810">
    <property type="entry name" value="TMC"/>
    <property type="match status" value="1"/>
</dbReference>
<evidence type="ECO:0000256" key="3">
    <source>
        <dbReference type="ARBA" id="ARBA00022692"/>
    </source>
</evidence>
<evidence type="ECO:0000256" key="4">
    <source>
        <dbReference type="ARBA" id="ARBA00022989"/>
    </source>
</evidence>
<feature type="domain" description="TMC" evidence="7">
    <location>
        <begin position="37"/>
        <end position="152"/>
    </location>
</feature>
<keyword evidence="5 6" id="KW-0472">Membrane</keyword>
<name>A0AAW1UKI7_9CUCU</name>
<evidence type="ECO:0000256" key="6">
    <source>
        <dbReference type="SAM" id="Phobius"/>
    </source>
</evidence>
<evidence type="ECO:0000256" key="2">
    <source>
        <dbReference type="ARBA" id="ARBA00006510"/>
    </source>
</evidence>
<dbReference type="InterPro" id="IPR012496">
    <property type="entry name" value="TMC_dom"/>
</dbReference>
<comment type="caution">
    <text evidence="8">The sequence shown here is derived from an EMBL/GenBank/DDBJ whole genome shotgun (WGS) entry which is preliminary data.</text>
</comment>
<gene>
    <name evidence="8" type="ORF">WA026_016481</name>
</gene>
<dbReference type="InterPro" id="IPR038900">
    <property type="entry name" value="TMC"/>
</dbReference>
<dbReference type="GO" id="GO:0008381">
    <property type="term" value="F:mechanosensitive monoatomic ion channel activity"/>
    <property type="evidence" value="ECO:0007669"/>
    <property type="project" value="TreeGrafter"/>
</dbReference>
<proteinExistence type="inferred from homology"/>
<accession>A0AAW1UKI7</accession>
<dbReference type="Proteomes" id="UP001431783">
    <property type="component" value="Unassembled WGS sequence"/>
</dbReference>
<evidence type="ECO:0000259" key="7">
    <source>
        <dbReference type="Pfam" id="PF07810"/>
    </source>
</evidence>
<dbReference type="EMBL" id="JARQZJ010000069">
    <property type="protein sequence ID" value="KAK9881610.1"/>
    <property type="molecule type" value="Genomic_DNA"/>
</dbReference>
<dbReference type="AlphaFoldDB" id="A0AAW1UKI7"/>
<feature type="transmembrane region" description="Helical" evidence="6">
    <location>
        <begin position="51"/>
        <end position="71"/>
    </location>
</feature>
<dbReference type="PANTHER" id="PTHR23302">
    <property type="entry name" value="TRANSMEMBRANE CHANNEL-RELATED"/>
    <property type="match status" value="1"/>
</dbReference>
<evidence type="ECO:0000313" key="9">
    <source>
        <dbReference type="Proteomes" id="UP001431783"/>
    </source>
</evidence>
<keyword evidence="4 6" id="KW-1133">Transmembrane helix</keyword>
<dbReference type="GO" id="GO:0005886">
    <property type="term" value="C:plasma membrane"/>
    <property type="evidence" value="ECO:0007669"/>
    <property type="project" value="InterPro"/>
</dbReference>
<feature type="transmembrane region" description="Helical" evidence="6">
    <location>
        <begin position="108"/>
        <end position="129"/>
    </location>
</feature>
<dbReference type="PANTHER" id="PTHR23302:SF40">
    <property type="entry name" value="TRANSMEMBRANE CHANNEL-LIKE PROTEIN"/>
    <property type="match status" value="1"/>
</dbReference>
<protein>
    <recommendedName>
        <fullName evidence="7">TMC domain-containing protein</fullName>
    </recommendedName>
</protein>
<evidence type="ECO:0000256" key="5">
    <source>
        <dbReference type="ARBA" id="ARBA00023136"/>
    </source>
</evidence>